<accession>A0ABR2FL57</accession>
<evidence type="ECO:0000256" key="3">
    <source>
        <dbReference type="SAM" id="MobiDB-lite"/>
    </source>
</evidence>
<organism evidence="4 5">
    <name type="scientific">Hibiscus sabdariffa</name>
    <name type="common">roselle</name>
    <dbReference type="NCBI Taxonomy" id="183260"/>
    <lineage>
        <taxon>Eukaryota</taxon>
        <taxon>Viridiplantae</taxon>
        <taxon>Streptophyta</taxon>
        <taxon>Embryophyta</taxon>
        <taxon>Tracheophyta</taxon>
        <taxon>Spermatophyta</taxon>
        <taxon>Magnoliopsida</taxon>
        <taxon>eudicotyledons</taxon>
        <taxon>Gunneridae</taxon>
        <taxon>Pentapetalae</taxon>
        <taxon>rosids</taxon>
        <taxon>malvids</taxon>
        <taxon>Malvales</taxon>
        <taxon>Malvaceae</taxon>
        <taxon>Malvoideae</taxon>
        <taxon>Hibiscus</taxon>
    </lineage>
</organism>
<gene>
    <name evidence="4" type="ORF">V6N12_071784</name>
</gene>
<dbReference type="PANTHER" id="PTHR33142">
    <property type="entry name" value="CYCLIN-DEPENDENT PROTEIN KINASE INHIBITOR SMR13"/>
    <property type="match status" value="1"/>
</dbReference>
<evidence type="ECO:0000256" key="2">
    <source>
        <dbReference type="ARBA" id="ARBA00023306"/>
    </source>
</evidence>
<feature type="region of interest" description="Disordered" evidence="3">
    <location>
        <begin position="1"/>
        <end position="63"/>
    </location>
</feature>
<dbReference type="EMBL" id="JBBPBM010000006">
    <property type="protein sequence ID" value="KAK8581566.1"/>
    <property type="molecule type" value="Genomic_DNA"/>
</dbReference>
<comment type="caution">
    <text evidence="4">The sequence shown here is derived from an EMBL/GenBank/DDBJ whole genome shotgun (WGS) entry which is preliminary data.</text>
</comment>
<reference evidence="4 5" key="1">
    <citation type="journal article" date="2024" name="G3 (Bethesda)">
        <title>Genome assembly of Hibiscus sabdariffa L. provides insights into metabolisms of medicinal natural products.</title>
        <authorList>
            <person name="Kim T."/>
        </authorList>
    </citation>
    <scope>NUCLEOTIDE SEQUENCE [LARGE SCALE GENOMIC DNA]</scope>
    <source>
        <strain evidence="4">TK-2024</strain>
        <tissue evidence="4">Old leaves</tissue>
    </source>
</reference>
<protein>
    <submittedName>
        <fullName evidence="4">Uncharacterized protein</fullName>
    </submittedName>
</protein>
<dbReference type="InterPro" id="IPR040389">
    <property type="entry name" value="SMR"/>
</dbReference>
<evidence type="ECO:0000256" key="1">
    <source>
        <dbReference type="ARBA" id="ARBA00023013"/>
    </source>
</evidence>
<keyword evidence="5" id="KW-1185">Reference proteome</keyword>
<dbReference type="Proteomes" id="UP001472677">
    <property type="component" value="Unassembled WGS sequence"/>
</dbReference>
<evidence type="ECO:0000313" key="5">
    <source>
        <dbReference type="Proteomes" id="UP001472677"/>
    </source>
</evidence>
<name>A0ABR2FL57_9ROSI</name>
<feature type="compositionally biased region" description="Basic residues" evidence="3">
    <location>
        <begin position="42"/>
        <end position="55"/>
    </location>
</feature>
<evidence type="ECO:0000313" key="4">
    <source>
        <dbReference type="EMBL" id="KAK8581566.1"/>
    </source>
</evidence>
<dbReference type="PANTHER" id="PTHR33142:SF115">
    <property type="entry name" value="CYCLIN-DEPENDENT PROTEIN KINASE INHIBITOR SMR4"/>
    <property type="match status" value="1"/>
</dbReference>
<keyword evidence="1" id="KW-0649">Protein kinase inhibitor</keyword>
<proteinExistence type="predicted"/>
<sequence length="84" mass="9564">MEGENEMDVVTLMQQEQDGWSTPTRRECRIPSVEECPPPPPPKKKPFTFGKKRPLPPKNGYFQPPDLEMVFSMGTRRQACAQSA</sequence>
<keyword evidence="2" id="KW-0131">Cell cycle</keyword>
<feature type="compositionally biased region" description="Polar residues" evidence="3">
    <location>
        <begin position="12"/>
        <end position="23"/>
    </location>
</feature>